<keyword evidence="4 8" id="KW-0378">Hydrolase</keyword>
<dbReference type="GO" id="GO:0008803">
    <property type="term" value="F:bis(5'-nucleosyl)-tetraphosphatase (symmetrical) activity"/>
    <property type="evidence" value="ECO:0007669"/>
    <property type="project" value="UniProtKB-EC"/>
</dbReference>
<evidence type="ECO:0000256" key="3">
    <source>
        <dbReference type="ARBA" id="ARBA00022741"/>
    </source>
</evidence>
<organism evidence="8 9">
    <name type="scientific">Candidatus Lachnoclostridium stercoravium</name>
    <dbReference type="NCBI Taxonomy" id="2838633"/>
    <lineage>
        <taxon>Bacteria</taxon>
        <taxon>Bacillati</taxon>
        <taxon>Bacillota</taxon>
        <taxon>Clostridia</taxon>
        <taxon>Lachnospirales</taxon>
        <taxon>Lachnospiraceae</taxon>
    </lineage>
</organism>
<reference evidence="8" key="2">
    <citation type="submission" date="2021-04" db="EMBL/GenBank/DDBJ databases">
        <authorList>
            <person name="Gilroy R."/>
        </authorList>
    </citation>
    <scope>NUCLEOTIDE SEQUENCE</scope>
    <source>
        <strain evidence="8">CHK178-16964</strain>
    </source>
</reference>
<dbReference type="PANTHER" id="PTHR35795">
    <property type="entry name" value="SLR1885 PROTEIN"/>
    <property type="match status" value="1"/>
</dbReference>
<evidence type="ECO:0000256" key="5">
    <source>
        <dbReference type="ARBA" id="ARBA00023004"/>
    </source>
</evidence>
<comment type="catalytic activity">
    <reaction evidence="6">
        <text>P(1),P(4)-bis(5'-adenosyl) tetraphosphate + H2O = 2 ADP + 2 H(+)</text>
        <dbReference type="Rhea" id="RHEA:24252"/>
        <dbReference type="ChEBI" id="CHEBI:15377"/>
        <dbReference type="ChEBI" id="CHEBI:15378"/>
        <dbReference type="ChEBI" id="CHEBI:58141"/>
        <dbReference type="ChEBI" id="CHEBI:456216"/>
        <dbReference type="EC" id="3.6.1.41"/>
    </reaction>
</comment>
<dbReference type="EMBL" id="DWZA01000029">
    <property type="protein sequence ID" value="HJA70623.1"/>
    <property type="molecule type" value="Genomic_DNA"/>
</dbReference>
<dbReference type="EC" id="3.6.1.41" evidence="1"/>
<dbReference type="GO" id="GO:0046872">
    <property type="term" value="F:metal ion binding"/>
    <property type="evidence" value="ECO:0007669"/>
    <property type="project" value="UniProtKB-KW"/>
</dbReference>
<name>A0A9D2HHW3_9FIRM</name>
<dbReference type="SUPFAM" id="SSF109604">
    <property type="entry name" value="HD-domain/PDEase-like"/>
    <property type="match status" value="1"/>
</dbReference>
<keyword evidence="3" id="KW-0547">Nucleotide-binding</keyword>
<comment type="caution">
    <text evidence="8">The sequence shown here is derived from an EMBL/GenBank/DDBJ whole genome shotgun (WGS) entry which is preliminary data.</text>
</comment>
<dbReference type="CDD" id="cd00077">
    <property type="entry name" value="HDc"/>
    <property type="match status" value="1"/>
</dbReference>
<evidence type="ECO:0000256" key="1">
    <source>
        <dbReference type="ARBA" id="ARBA00012506"/>
    </source>
</evidence>
<keyword evidence="2" id="KW-0479">Metal-binding</keyword>
<evidence type="ECO:0000256" key="4">
    <source>
        <dbReference type="ARBA" id="ARBA00022801"/>
    </source>
</evidence>
<sequence length="197" mass="23079">MMNEQVLLFRERLQQKLDPMRYEHSISVSYTAAALAMRYGYNLNKAEIAGLLHDCAKHFEDEEIIRKCKKHKIPLTEDELKAPAVLHAFYGAWLAEFRYGVKDPEILSAIRWHTTGKADMTLLEKIIYIADYIEPRRYKADDLEKVRQLAFIDLDETMFQILDGTLKYLGSKHTYVDSMTKEAYEYYKSNRNPVKGE</sequence>
<dbReference type="SMART" id="SM00471">
    <property type="entry name" value="HDc"/>
    <property type="match status" value="1"/>
</dbReference>
<dbReference type="InterPro" id="IPR005249">
    <property type="entry name" value="YqeK"/>
</dbReference>
<evidence type="ECO:0000256" key="6">
    <source>
        <dbReference type="ARBA" id="ARBA00049417"/>
    </source>
</evidence>
<dbReference type="NCBIfam" id="TIGR00488">
    <property type="entry name" value="bis(5'-nucleosyl)-tetraphosphatase (symmetrical) YqeK"/>
    <property type="match status" value="1"/>
</dbReference>
<gene>
    <name evidence="8" type="primary">yqeK</name>
    <name evidence="8" type="ORF">IAA07_03455</name>
</gene>
<dbReference type="Gene3D" id="1.10.3210.10">
    <property type="entry name" value="Hypothetical protein af1432"/>
    <property type="match status" value="1"/>
</dbReference>
<keyword evidence="5" id="KW-0408">Iron</keyword>
<protein>
    <recommendedName>
        <fullName evidence="1">bis(5'-nucleosyl)-tetraphosphatase (symmetrical)</fullName>
        <ecNumber evidence="1">3.6.1.41</ecNumber>
    </recommendedName>
</protein>
<evidence type="ECO:0000313" key="9">
    <source>
        <dbReference type="Proteomes" id="UP000823900"/>
    </source>
</evidence>
<evidence type="ECO:0000256" key="2">
    <source>
        <dbReference type="ARBA" id="ARBA00022723"/>
    </source>
</evidence>
<evidence type="ECO:0000259" key="7">
    <source>
        <dbReference type="SMART" id="SM00471"/>
    </source>
</evidence>
<evidence type="ECO:0000313" key="8">
    <source>
        <dbReference type="EMBL" id="HJA70623.1"/>
    </source>
</evidence>
<dbReference type="GO" id="GO:0000166">
    <property type="term" value="F:nucleotide binding"/>
    <property type="evidence" value="ECO:0007669"/>
    <property type="project" value="UniProtKB-KW"/>
</dbReference>
<dbReference type="AlphaFoldDB" id="A0A9D2HHW3"/>
<dbReference type="PANTHER" id="PTHR35795:SF1">
    <property type="entry name" value="BIS(5'-NUCLEOSYL)-TETRAPHOSPHATASE, SYMMETRICAL"/>
    <property type="match status" value="1"/>
</dbReference>
<dbReference type="InterPro" id="IPR006674">
    <property type="entry name" value="HD_domain"/>
</dbReference>
<proteinExistence type="predicted"/>
<accession>A0A9D2HHW3</accession>
<dbReference type="Pfam" id="PF01966">
    <property type="entry name" value="HD"/>
    <property type="match status" value="1"/>
</dbReference>
<feature type="domain" description="HD/PDEase" evidence="7">
    <location>
        <begin position="17"/>
        <end position="145"/>
    </location>
</feature>
<dbReference type="InterPro" id="IPR003607">
    <property type="entry name" value="HD/PDEase_dom"/>
</dbReference>
<dbReference type="InterPro" id="IPR051094">
    <property type="entry name" value="Diverse_Catalytic_Enzymes"/>
</dbReference>
<dbReference type="Proteomes" id="UP000823900">
    <property type="component" value="Unassembled WGS sequence"/>
</dbReference>
<reference evidence="8" key="1">
    <citation type="journal article" date="2021" name="PeerJ">
        <title>Extensive microbial diversity within the chicken gut microbiome revealed by metagenomics and culture.</title>
        <authorList>
            <person name="Gilroy R."/>
            <person name="Ravi A."/>
            <person name="Getino M."/>
            <person name="Pursley I."/>
            <person name="Horton D.L."/>
            <person name="Alikhan N.F."/>
            <person name="Baker D."/>
            <person name="Gharbi K."/>
            <person name="Hall N."/>
            <person name="Watson M."/>
            <person name="Adriaenssens E.M."/>
            <person name="Foster-Nyarko E."/>
            <person name="Jarju S."/>
            <person name="Secka A."/>
            <person name="Antonio M."/>
            <person name="Oren A."/>
            <person name="Chaudhuri R.R."/>
            <person name="La Ragione R."/>
            <person name="Hildebrand F."/>
            <person name="Pallen M.J."/>
        </authorList>
    </citation>
    <scope>NUCLEOTIDE SEQUENCE</scope>
    <source>
        <strain evidence="8">CHK178-16964</strain>
    </source>
</reference>